<dbReference type="PANTHER" id="PTHR15350">
    <property type="entry name" value="COP9 SIGNALOSOME COMPLEX SUBUNIT 7/DENDRITIC CELL PROTEIN GA17"/>
    <property type="match status" value="1"/>
</dbReference>
<evidence type="ECO:0000256" key="3">
    <source>
        <dbReference type="SAM" id="MobiDB-lite"/>
    </source>
</evidence>
<dbReference type="InterPro" id="IPR045237">
    <property type="entry name" value="COPS7/eIF3m"/>
</dbReference>
<sequence>MEQTKALNALEPFIALSKSATSPRAAADLIERATSAPNTYIFTELLQSPQIQTLAASHPDLQPHLALLRIFSYGDYDTYESTPGLPPLGDAQRLKLRQLSLLSLAASGRRQDLAYERLRQSLRLDSTRELETLVTTAIYAGLVDAKLDPARQRVQVTRVAALRDLHPDDVTGMRTALRGWSDRCASVLDDIERHTKRVRAAAAARAAAETEAADKLTKAVADLRDADKSTLAREQLARRGMSKRSMLDAAAKARGDEAMDLDGPFPSDDSKKRAGKRKM</sequence>
<dbReference type="Pfam" id="PF22061">
    <property type="entry name" value="CSN7_HB_subdom"/>
    <property type="match status" value="1"/>
</dbReference>
<feature type="region of interest" description="Disordered" evidence="3">
    <location>
        <begin position="235"/>
        <end position="279"/>
    </location>
</feature>
<dbReference type="GO" id="GO:0008180">
    <property type="term" value="C:COP9 signalosome"/>
    <property type="evidence" value="ECO:0007669"/>
    <property type="project" value="UniProtKB-KW"/>
</dbReference>
<evidence type="ECO:0000259" key="4">
    <source>
        <dbReference type="PROSITE" id="PS50250"/>
    </source>
</evidence>
<evidence type="ECO:0000256" key="2">
    <source>
        <dbReference type="ARBA" id="ARBA00022790"/>
    </source>
</evidence>
<comment type="similarity">
    <text evidence="1">Belongs to the CSN7/EIF3M family. CSN7 subfamily.</text>
</comment>
<dbReference type="STRING" id="43265.A0A545W6X0"/>
<organism evidence="5 6">
    <name type="scientific">Cordyceps javanica</name>
    <dbReference type="NCBI Taxonomy" id="43265"/>
    <lineage>
        <taxon>Eukaryota</taxon>
        <taxon>Fungi</taxon>
        <taxon>Dikarya</taxon>
        <taxon>Ascomycota</taxon>
        <taxon>Pezizomycotina</taxon>
        <taxon>Sordariomycetes</taxon>
        <taxon>Hypocreomycetidae</taxon>
        <taxon>Hypocreales</taxon>
        <taxon>Cordycipitaceae</taxon>
        <taxon>Cordyceps</taxon>
    </lineage>
</organism>
<dbReference type="PANTHER" id="PTHR15350:SF5">
    <property type="entry name" value="COP9 SIGNALOSOME COMPLEX SUBUNIT 7"/>
    <property type="match status" value="1"/>
</dbReference>
<dbReference type="AlphaFoldDB" id="A0A545W6X0"/>
<dbReference type="SMART" id="SM00088">
    <property type="entry name" value="PINT"/>
    <property type="match status" value="1"/>
</dbReference>
<keyword evidence="6" id="KW-1185">Reference proteome</keyword>
<evidence type="ECO:0000256" key="1">
    <source>
        <dbReference type="ARBA" id="ARBA00008482"/>
    </source>
</evidence>
<gene>
    <name evidence="5" type="ORF">IF1G_02603</name>
</gene>
<dbReference type="EMBL" id="SPUK01000003">
    <property type="protein sequence ID" value="TQV98523.1"/>
    <property type="molecule type" value="Genomic_DNA"/>
</dbReference>
<evidence type="ECO:0000313" key="6">
    <source>
        <dbReference type="Proteomes" id="UP000315783"/>
    </source>
</evidence>
<dbReference type="OrthoDB" id="10265275at2759"/>
<dbReference type="Pfam" id="PF01399">
    <property type="entry name" value="PCI"/>
    <property type="match status" value="1"/>
</dbReference>
<name>A0A545W6X0_9HYPO</name>
<keyword evidence="2" id="KW-0736">Signalosome</keyword>
<reference evidence="5 6" key="1">
    <citation type="journal article" date="2019" name="Appl. Microbiol. Biotechnol.">
        <title>Genome sequence of Isaria javanica and comparative genome analysis insights into family S53 peptidase evolution in fungal entomopathogens.</title>
        <authorList>
            <person name="Lin R."/>
            <person name="Zhang X."/>
            <person name="Xin B."/>
            <person name="Zou M."/>
            <person name="Gao Y."/>
            <person name="Qin F."/>
            <person name="Hu Q."/>
            <person name="Xie B."/>
            <person name="Cheng X."/>
        </authorList>
    </citation>
    <scope>NUCLEOTIDE SEQUENCE [LARGE SCALE GENOMIC DNA]</scope>
    <source>
        <strain evidence="5 6">IJ1G</strain>
    </source>
</reference>
<dbReference type="PROSITE" id="PS50250">
    <property type="entry name" value="PCI"/>
    <property type="match status" value="1"/>
</dbReference>
<dbReference type="InterPro" id="IPR000717">
    <property type="entry name" value="PCI_dom"/>
</dbReference>
<dbReference type="Proteomes" id="UP000315783">
    <property type="component" value="Unassembled WGS sequence"/>
</dbReference>
<proteinExistence type="inferred from homology"/>
<comment type="caution">
    <text evidence="5">The sequence shown here is derived from an EMBL/GenBank/DDBJ whole genome shotgun (WGS) entry which is preliminary data.</text>
</comment>
<accession>A0A545W6X0</accession>
<feature type="domain" description="PCI" evidence="4">
    <location>
        <begin position="1"/>
        <end position="161"/>
    </location>
</feature>
<protein>
    <submittedName>
        <fullName evidence="5">COP9 signalosome subunit 7 (CsnG)</fullName>
    </submittedName>
</protein>
<evidence type="ECO:0000313" key="5">
    <source>
        <dbReference type="EMBL" id="TQV98523.1"/>
    </source>
</evidence>